<dbReference type="EMBL" id="BMAT01002267">
    <property type="protein sequence ID" value="GFS03388.1"/>
    <property type="molecule type" value="Genomic_DNA"/>
</dbReference>
<feature type="region of interest" description="Disordered" evidence="1">
    <location>
        <begin position="46"/>
        <end position="105"/>
    </location>
</feature>
<dbReference type="Proteomes" id="UP000762676">
    <property type="component" value="Unassembled WGS sequence"/>
</dbReference>
<gene>
    <name evidence="2" type="ORF">ElyMa_001149100</name>
</gene>
<evidence type="ECO:0000313" key="3">
    <source>
        <dbReference type="Proteomes" id="UP000762676"/>
    </source>
</evidence>
<protein>
    <recommendedName>
        <fullName evidence="4">Secreted protein</fullName>
    </recommendedName>
</protein>
<evidence type="ECO:0008006" key="4">
    <source>
        <dbReference type="Google" id="ProtNLM"/>
    </source>
</evidence>
<name>A0AAV4HYR6_9GAST</name>
<evidence type="ECO:0000256" key="1">
    <source>
        <dbReference type="SAM" id="MobiDB-lite"/>
    </source>
</evidence>
<dbReference type="AlphaFoldDB" id="A0AAV4HYR6"/>
<accession>A0AAV4HYR6</accession>
<sequence>MPRRVSHVVLVVSPCAHACRHGYCHLVLFKALWGQTKHINHEVCTPQAPPTHTSTRSVTCEVPAGTGDDRKLDRVTSLLGDTASSSARSPARRRRHHRHDVNLFV</sequence>
<comment type="caution">
    <text evidence="2">The sequence shown here is derived from an EMBL/GenBank/DDBJ whole genome shotgun (WGS) entry which is preliminary data.</text>
</comment>
<evidence type="ECO:0000313" key="2">
    <source>
        <dbReference type="EMBL" id="GFS03388.1"/>
    </source>
</evidence>
<proteinExistence type="predicted"/>
<keyword evidence="3" id="KW-1185">Reference proteome</keyword>
<reference evidence="2 3" key="1">
    <citation type="journal article" date="2021" name="Elife">
        <title>Chloroplast acquisition without the gene transfer in kleptoplastic sea slugs, Plakobranchus ocellatus.</title>
        <authorList>
            <person name="Maeda T."/>
            <person name="Takahashi S."/>
            <person name="Yoshida T."/>
            <person name="Shimamura S."/>
            <person name="Takaki Y."/>
            <person name="Nagai Y."/>
            <person name="Toyoda A."/>
            <person name="Suzuki Y."/>
            <person name="Arimoto A."/>
            <person name="Ishii H."/>
            <person name="Satoh N."/>
            <person name="Nishiyama T."/>
            <person name="Hasebe M."/>
            <person name="Maruyama T."/>
            <person name="Minagawa J."/>
            <person name="Obokata J."/>
            <person name="Shigenobu S."/>
        </authorList>
    </citation>
    <scope>NUCLEOTIDE SEQUENCE [LARGE SCALE GENOMIC DNA]</scope>
</reference>
<feature type="compositionally biased region" description="Basic residues" evidence="1">
    <location>
        <begin position="90"/>
        <end position="99"/>
    </location>
</feature>
<organism evidence="2 3">
    <name type="scientific">Elysia marginata</name>
    <dbReference type="NCBI Taxonomy" id="1093978"/>
    <lineage>
        <taxon>Eukaryota</taxon>
        <taxon>Metazoa</taxon>
        <taxon>Spiralia</taxon>
        <taxon>Lophotrochozoa</taxon>
        <taxon>Mollusca</taxon>
        <taxon>Gastropoda</taxon>
        <taxon>Heterobranchia</taxon>
        <taxon>Euthyneura</taxon>
        <taxon>Panpulmonata</taxon>
        <taxon>Sacoglossa</taxon>
        <taxon>Placobranchoidea</taxon>
        <taxon>Plakobranchidae</taxon>
        <taxon>Elysia</taxon>
    </lineage>
</organism>